<dbReference type="InterPro" id="IPR036291">
    <property type="entry name" value="NAD(P)-bd_dom_sf"/>
</dbReference>
<dbReference type="PATRIC" id="fig|1513271.3.peg.3739"/>
<evidence type="ECO:0000256" key="1">
    <source>
        <dbReference type="ARBA" id="ARBA00006484"/>
    </source>
</evidence>
<keyword evidence="5" id="KW-1185">Reference proteome</keyword>
<comment type="similarity">
    <text evidence="1">Belongs to the short-chain dehydrogenases/reductases (SDR) family.</text>
</comment>
<dbReference type="InterPro" id="IPR057326">
    <property type="entry name" value="KR_dom"/>
</dbReference>
<comment type="caution">
    <text evidence="4">The sequence shown here is derived from an EMBL/GenBank/DDBJ whole genome shotgun (WGS) entry which is preliminary data.</text>
</comment>
<keyword evidence="2" id="KW-0560">Oxidoreductase</keyword>
<proteinExistence type="inferred from homology"/>
<dbReference type="Gene3D" id="3.40.50.720">
    <property type="entry name" value="NAD(P)-binding Rossmann-like Domain"/>
    <property type="match status" value="1"/>
</dbReference>
<dbReference type="OrthoDB" id="9787298at2"/>
<evidence type="ECO:0000259" key="3">
    <source>
        <dbReference type="SMART" id="SM00822"/>
    </source>
</evidence>
<dbReference type="PRINTS" id="PR00080">
    <property type="entry name" value="SDRFAMILY"/>
</dbReference>
<sequence length="259" mass="27378">MSEFLNKVVLITGGTSGIGLATAKQFLLKGAKVVVSGRNPTTGDEALQQLKALGESVHFIQSDAGSAADSAALINQTVALFGRLDIAFNNAGFGGDIAPMHEQSEENWHNVINANLTGVWLSMKNQIGQFLRQQTAATEQQQYSIINMSSIWGLGASDFGVSPYMAAKHGVIGLTKAAALENAECGIRVNAVCPAWTLTEKKQVSLQGEAKQNVAALHPMNRLAEMDEVAYTVLWLASEGAGFITGQSIAIDGGISVKM</sequence>
<gene>
    <name evidence="4" type="ORF">XM47_18230</name>
</gene>
<dbReference type="GO" id="GO:0016491">
    <property type="term" value="F:oxidoreductase activity"/>
    <property type="evidence" value="ECO:0007669"/>
    <property type="project" value="UniProtKB-KW"/>
</dbReference>
<dbReference type="FunFam" id="3.40.50.720:FF:000084">
    <property type="entry name" value="Short-chain dehydrogenase reductase"/>
    <property type="match status" value="1"/>
</dbReference>
<dbReference type="AlphaFoldDB" id="A0A0J8GR77"/>
<evidence type="ECO:0000313" key="5">
    <source>
        <dbReference type="Proteomes" id="UP000037600"/>
    </source>
</evidence>
<evidence type="ECO:0000256" key="2">
    <source>
        <dbReference type="ARBA" id="ARBA00023002"/>
    </source>
</evidence>
<dbReference type="PRINTS" id="PR00081">
    <property type="entry name" value="GDHRDH"/>
</dbReference>
<dbReference type="PANTHER" id="PTHR24321">
    <property type="entry name" value="DEHYDROGENASES, SHORT CHAIN"/>
    <property type="match status" value="1"/>
</dbReference>
<dbReference type="SUPFAM" id="SSF51735">
    <property type="entry name" value="NAD(P)-binding Rossmann-fold domains"/>
    <property type="match status" value="1"/>
</dbReference>
<dbReference type="PANTHER" id="PTHR24321:SF11">
    <property type="entry name" value="BLR0893 PROTEIN"/>
    <property type="match status" value="1"/>
</dbReference>
<dbReference type="SMART" id="SM00822">
    <property type="entry name" value="PKS_KR"/>
    <property type="match status" value="1"/>
</dbReference>
<feature type="domain" description="Ketoreductase" evidence="3">
    <location>
        <begin position="7"/>
        <end position="199"/>
    </location>
</feature>
<organism evidence="4 5">
    <name type="scientific">Catenovulum maritimum</name>
    <dbReference type="NCBI Taxonomy" id="1513271"/>
    <lineage>
        <taxon>Bacteria</taxon>
        <taxon>Pseudomonadati</taxon>
        <taxon>Pseudomonadota</taxon>
        <taxon>Gammaproteobacteria</taxon>
        <taxon>Alteromonadales</taxon>
        <taxon>Alteromonadaceae</taxon>
        <taxon>Catenovulum</taxon>
    </lineage>
</organism>
<dbReference type="RefSeq" id="WP_048695822.1">
    <property type="nucleotide sequence ID" value="NZ_KQ130515.1"/>
</dbReference>
<reference evidence="4 5" key="1">
    <citation type="submission" date="2015-04" db="EMBL/GenBank/DDBJ databases">
        <title>Draft Genome Sequence of the Novel Agar-Digesting Marine Bacterium Q1.</title>
        <authorList>
            <person name="Li Y."/>
            <person name="Li D."/>
            <person name="Chen G."/>
            <person name="Du Z."/>
        </authorList>
    </citation>
    <scope>NUCLEOTIDE SEQUENCE [LARGE SCALE GENOMIC DNA]</scope>
    <source>
        <strain evidence="4 5">Q1</strain>
    </source>
</reference>
<evidence type="ECO:0000313" key="4">
    <source>
        <dbReference type="EMBL" id="KMT63719.1"/>
    </source>
</evidence>
<name>A0A0J8GR77_9ALTE</name>
<dbReference type="InterPro" id="IPR002347">
    <property type="entry name" value="SDR_fam"/>
</dbReference>
<dbReference type="STRING" id="1513271.XM47_18230"/>
<accession>A0A0J8GR77</accession>
<dbReference type="EMBL" id="LAZL01000045">
    <property type="protein sequence ID" value="KMT63719.1"/>
    <property type="molecule type" value="Genomic_DNA"/>
</dbReference>
<dbReference type="Proteomes" id="UP000037600">
    <property type="component" value="Unassembled WGS sequence"/>
</dbReference>
<dbReference type="Pfam" id="PF13561">
    <property type="entry name" value="adh_short_C2"/>
    <property type="match status" value="1"/>
</dbReference>
<dbReference type="CDD" id="cd05233">
    <property type="entry name" value="SDR_c"/>
    <property type="match status" value="1"/>
</dbReference>
<protein>
    <recommendedName>
        <fullName evidence="3">Ketoreductase domain-containing protein</fullName>
    </recommendedName>
</protein>